<dbReference type="KEGG" id="ebz:J7S26_01045"/>
<evidence type="ECO:0000313" key="3">
    <source>
        <dbReference type="EMBL" id="QTU84551.1"/>
    </source>
</evidence>
<dbReference type="Proteomes" id="UP000636394">
    <property type="component" value="Unassembled WGS sequence"/>
</dbReference>
<proteinExistence type="predicted"/>
<protein>
    <submittedName>
        <fullName evidence="3">Molecular chaperone TorD family protein</fullName>
    </submittedName>
</protein>
<name>A0A9E6MQS1_9ACTN</name>
<accession>A0A9E6MQS1</accession>
<keyword evidence="1" id="KW-0143">Chaperone</keyword>
<keyword evidence="4" id="KW-1185">Reference proteome</keyword>
<evidence type="ECO:0000313" key="5">
    <source>
        <dbReference type="Proteomes" id="UP000671910"/>
    </source>
</evidence>
<evidence type="ECO:0000313" key="2">
    <source>
        <dbReference type="EMBL" id="NHM13371.1"/>
    </source>
</evidence>
<dbReference type="AlphaFoldDB" id="A0A9E6MQS1"/>
<gene>
    <name evidence="2" type="ORF">GMI68_01055</name>
    <name evidence="3" type="ORF">J7S26_01045</name>
</gene>
<dbReference type="EMBL" id="CP072829">
    <property type="protein sequence ID" value="QTU84551.1"/>
    <property type="molecule type" value="Genomic_DNA"/>
</dbReference>
<dbReference type="InterPro" id="IPR020945">
    <property type="entry name" value="DMSO/NO3_reduct_chaperone"/>
</dbReference>
<dbReference type="RefSeq" id="WP_166338152.1">
    <property type="nucleotide sequence ID" value="NZ_CP072829.1"/>
</dbReference>
<dbReference type="Pfam" id="PF02613">
    <property type="entry name" value="Nitrate_red_del"/>
    <property type="match status" value="1"/>
</dbReference>
<dbReference type="EMBL" id="WPCR01000001">
    <property type="protein sequence ID" value="NHM13371.1"/>
    <property type="molecule type" value="Genomic_DNA"/>
</dbReference>
<dbReference type="Proteomes" id="UP000671910">
    <property type="component" value="Chromosome"/>
</dbReference>
<dbReference type="PANTHER" id="PTHR34227:SF11">
    <property type="entry name" value="CHAPERONE PROTEIN TORD"/>
    <property type="match status" value="1"/>
</dbReference>
<evidence type="ECO:0000313" key="4">
    <source>
        <dbReference type="Proteomes" id="UP000636394"/>
    </source>
</evidence>
<sequence>MGSLDLQERERLVEALSITARAFEREADEALFGSIEAYAENPLAGLPEEAQKLADRAQRQLTKALRSREEADDQALWKDYLDAGYAELFLGVSTDPIAPFESVYRSTEKTLYSKQYFAIADLMKEVGFAKPQDFAEPEDHLAMELALYVKLNRDADAAAKRGDEQEARQLFAFAQVLKEDHLDKWVGQACDDLIAHDDSNGFYSGMANLAKAVLLVL</sequence>
<reference evidence="3" key="2">
    <citation type="submission" date="2021-04" db="EMBL/GenBank/DDBJ databases">
        <title>Novel species in family Eggerthellaceae.</title>
        <authorList>
            <person name="Zhang G."/>
        </authorList>
    </citation>
    <scope>NUCLEOTIDE SEQUENCE</scope>
    <source>
        <strain evidence="3">Zg-886</strain>
    </source>
</reference>
<dbReference type="InterPro" id="IPR036411">
    <property type="entry name" value="TorD-like_sf"/>
</dbReference>
<evidence type="ECO:0000256" key="1">
    <source>
        <dbReference type="ARBA" id="ARBA00023186"/>
    </source>
</evidence>
<dbReference type="Gene3D" id="1.10.3480.10">
    <property type="entry name" value="TorD-like"/>
    <property type="match status" value="1"/>
</dbReference>
<organism evidence="3 5">
    <name type="scientific">Xiamenia xianingshaonis</name>
    <dbReference type="NCBI Taxonomy" id="2682776"/>
    <lineage>
        <taxon>Bacteria</taxon>
        <taxon>Bacillati</taxon>
        <taxon>Actinomycetota</taxon>
        <taxon>Coriobacteriia</taxon>
        <taxon>Eggerthellales</taxon>
        <taxon>Eggerthellaceae</taxon>
        <taxon>Xiamenia</taxon>
    </lineage>
</organism>
<dbReference type="PANTHER" id="PTHR34227">
    <property type="entry name" value="CHAPERONE PROTEIN YCDY"/>
    <property type="match status" value="1"/>
</dbReference>
<dbReference type="SUPFAM" id="SSF89155">
    <property type="entry name" value="TorD-like"/>
    <property type="match status" value="1"/>
</dbReference>
<reference evidence="2 4" key="1">
    <citation type="submission" date="2019-11" db="EMBL/GenBank/DDBJ databases">
        <title>Eggerthellaceae novel genus isolated from the rectal contents of marmort.</title>
        <authorList>
            <person name="Zhang G."/>
        </authorList>
    </citation>
    <scope>NUCLEOTIDE SEQUENCE [LARGE SCALE GENOMIC DNA]</scope>
    <source>
        <strain evidence="2">Zg-886</strain>
        <strain evidence="4">zg-886</strain>
    </source>
</reference>
<dbReference type="InterPro" id="IPR050289">
    <property type="entry name" value="TorD/DmsD_chaperones"/>
</dbReference>